<dbReference type="EMBL" id="JBHSHL010000022">
    <property type="protein sequence ID" value="MFC4804750.1"/>
    <property type="molecule type" value="Genomic_DNA"/>
</dbReference>
<dbReference type="Proteomes" id="UP001595916">
    <property type="component" value="Unassembled WGS sequence"/>
</dbReference>
<dbReference type="SUPFAM" id="SSF89360">
    <property type="entry name" value="HesB-like domain"/>
    <property type="match status" value="1"/>
</dbReference>
<dbReference type="RefSeq" id="WP_379788266.1">
    <property type="nucleotide sequence ID" value="NZ_JBHSHL010000022.1"/>
</dbReference>
<keyword evidence="2" id="KW-1185">Reference proteome</keyword>
<evidence type="ECO:0000313" key="2">
    <source>
        <dbReference type="Proteomes" id="UP001595916"/>
    </source>
</evidence>
<organism evidence="1 2">
    <name type="scientific">Filifactor villosus</name>
    <dbReference type="NCBI Taxonomy" id="29374"/>
    <lineage>
        <taxon>Bacteria</taxon>
        <taxon>Bacillati</taxon>
        <taxon>Bacillota</taxon>
        <taxon>Clostridia</taxon>
        <taxon>Peptostreptococcales</taxon>
        <taxon>Filifactoraceae</taxon>
        <taxon>Filifactor</taxon>
    </lineage>
</organism>
<dbReference type="Gene3D" id="2.60.300.12">
    <property type="entry name" value="HesB-like domain"/>
    <property type="match status" value="1"/>
</dbReference>
<name>A0ABV9QLV5_9FIRM</name>
<comment type="caution">
    <text evidence="1">The sequence shown here is derived from an EMBL/GenBank/DDBJ whole genome shotgun (WGS) entry which is preliminary data.</text>
</comment>
<proteinExistence type="predicted"/>
<evidence type="ECO:0000313" key="1">
    <source>
        <dbReference type="EMBL" id="MFC4804750.1"/>
    </source>
</evidence>
<protein>
    <submittedName>
        <fullName evidence="1">Heme biosynthesis protein HemY</fullName>
    </submittedName>
</protein>
<reference evidence="2" key="1">
    <citation type="journal article" date="2019" name="Int. J. Syst. Evol. Microbiol.">
        <title>The Global Catalogue of Microorganisms (GCM) 10K type strain sequencing project: providing services to taxonomists for standard genome sequencing and annotation.</title>
        <authorList>
            <consortium name="The Broad Institute Genomics Platform"/>
            <consortium name="The Broad Institute Genome Sequencing Center for Infectious Disease"/>
            <person name="Wu L."/>
            <person name="Ma J."/>
        </authorList>
    </citation>
    <scope>NUCLEOTIDE SEQUENCE [LARGE SCALE GENOMIC DNA]</scope>
    <source>
        <strain evidence="2">CCUG 46385</strain>
    </source>
</reference>
<sequence length="108" mass="11722">MSIRMNTDASKALNELLVSKGIDSKDIRIFLAGFACSGPQFNLAIDPVKEGDISEEIDGFLLHVEKKLVDEFGGFEVKYYEDGDQSGVYIEPDIKPEASCSTCGGGCH</sequence>
<accession>A0ABV9QLV5</accession>
<gene>
    <name evidence="1" type="ORF">ACFO4R_06595</name>
</gene>
<dbReference type="InterPro" id="IPR035903">
    <property type="entry name" value="HesB-like_dom_sf"/>
</dbReference>